<dbReference type="InterPro" id="IPR013783">
    <property type="entry name" value="Ig-like_fold"/>
</dbReference>
<evidence type="ECO:0000313" key="4">
    <source>
        <dbReference type="EMBL" id="NNT70859.1"/>
    </source>
</evidence>
<feature type="domain" description="Ig-like" evidence="2">
    <location>
        <begin position="1290"/>
        <end position="1416"/>
    </location>
</feature>
<sequence length="1996" mass="207200">MKFKLLLVTFFALVLNSVSSYGQVTIFSENMGTPSANTAIATYVGGTAPATFQNVSTLTYTGVGTTDVRTSTPSTGYAGASGNGNVFITSTIGNSFQISGINTSGYTSLSLSFGQHKSTTGSTGSDLLVEVSSDGTTYTALTYTRATGTGTAVWALVTPTGTIPSTTNLRIRFRQTATATQYRIDDVVLTGTVAGIVSIASGNWSDPATWTGGNVPDPSENAIIQNGHVVTMDSATYNIRNANTTVDAGGTLATNLTFTNNGIATINGTFQINAGGYADGTNLSYGTNGTLNFNTGWTYNVANTHTYWPAAVGAPKNVNIASGTTVVMAINAYRAISTGGVLSIAGALTLTTNPTITVNGTLRLDAGGYLNAGAMPIYGNASTLLYNTGGTYGRGLEWNAAGVGTIGTTPGYPNHVQISNNTTINYINGAASGAVGSKAIAGNLTIDAGSALHMDYGSVSAGGELVVAGNITNAGTLTLGFAVGDDLRVTGNLTNTGTFNGSNRAVYFNRTGTQIVTSAAGITIPYLRTAGSGTTVQFTAGTNVVVSAALTGNAVVFGSASDVIDLNGNTLTIGTASVANVIVGTGTFKGSTTSNLTLLGTGSIGTVYFTTGFQNLGTFTVNRTSGAVACVLGSPLAVNTSLALTNGIVDLGNNPMTIGASGTITGASSSNFIIADVANGASVALRKTLSAAGTFTFPIGDSAASADGMQYSPVTVVFSGGTYGGYAGFAVNDIKEPNLDASTHYITRYWKVTTSGIAPTTYAVTGTYLPVDVVGTEATCQSNQWNGASWTNGGAPVTTNTMSITCNTFPATNHLTAGARDREINVVQVATNYLNGSTYDFGTVLTSATLDVVFTIQNLGQQTITLTNPAPTISGNPPYSVFANYSGATVPIISGTTPGTRTFTIRFAPTAAGTFTGSATIINNDSNENPYVINFTGVGQLPQPDINLQGLGNNIAPGNTPVGTDNTLFAAQAIGSTSAANTFTIQNLGTAGLNLSGLSPYVTLGGANPSDFAIVAVPSNSVGVGSSTTFTITFTPTFSGTRTATVTIASNDPDEPSYTFNISGTGTCTAFATISTVTPASGPVGTNVTITASSGDLTGTTVAFNSIPATIISSSATQLVVTVPAGAITGNINITKTATGCILSSAYTVTNITGVCAGLTNLIMTEIYDQDGGSLGYIEVYNGTGATIDLTSYFIRRYADNAALIANSYTDYAFAPSITSIANGEVKYGRISNDANTASPDFDYSTPGFAGINGDDIFHLYQGTTLVDVYIVPNNTIGYTAKRNTNTAGPNTSSTPSDWTHTTTETLADLGTFVYTGPLSTVPTVTTDPVDVTTCNTTATFTAGATAGPGAGTLSYQWYYNSGTASGWTAVAASSLTGVAATNFNTNTLTLTGAIGAFSGYQFYCQVTQNTTCNVASDAAQLMVDATVWSGTAWSNGAPDLTTGVVIAGNYDTATDGSFEACSVTINPAVTLDINPNDHVAIQNNLYVNATGTLLVQNNGSLVMIDDAGVVTNNGTTNVIRTTAPFELYDYTYWSSPVNGANITSTFIGWRTDYSFEFNAANYSDLNTIDYYGTVTAAGVPDSFDDFAPWAWLPYTGNMTNGKGYAIMGPTGLAFAPSATTTVTFSGPVNNGVIQIPIVESGNAANTADDFNLIGNPYASAIFADDFITTNGTKTSGSLYFWTHVDDVSVSNPGPSLYNFITDDYAVYNLSGGTRASFTGSAVPTGYIASAQGFFVEAQGNNTLTFNNAMRDKDYDNDQFFRTAQPQAAEKDRLWLNLRNGDGMFGQLLVAYLPQSTLDFDWAYDARVNQSNNYLSFYTLGNNEKYKIQARSNFVESDIVPIGYFSSVDGEFSISIDQQEGVFNSEATNIYIEDLALNIIHDLKAAPYTFTTVNGKFDNRFLLRYTNGSALDNPDFDTLNNSVVVAANQGELMIKSYLQTINEVIVYDVLGRQLYQAKGIGANDFVANNITLSQQSLIVKIKLESGTVITKKILMN</sequence>
<feature type="chain" id="PRO_5030670399" evidence="1">
    <location>
        <begin position="23"/>
        <end position="1996"/>
    </location>
</feature>
<keyword evidence="5" id="KW-1185">Reference proteome</keyword>
<proteinExistence type="predicted"/>
<protein>
    <submittedName>
        <fullName evidence="4">Choice-of-anchor D domain-containing protein</fullName>
    </submittedName>
</protein>
<dbReference type="InterPro" id="IPR014756">
    <property type="entry name" value="Ig_E-set"/>
</dbReference>
<dbReference type="EMBL" id="JABEVX010000001">
    <property type="protein sequence ID" value="NNT70859.1"/>
    <property type="molecule type" value="Genomic_DNA"/>
</dbReference>
<dbReference type="PROSITE" id="PS51841">
    <property type="entry name" value="LTD"/>
    <property type="match status" value="1"/>
</dbReference>
<keyword evidence="1" id="KW-0732">Signal</keyword>
<dbReference type="Gene3D" id="2.60.40.10">
    <property type="entry name" value="Immunoglobulins"/>
    <property type="match status" value="3"/>
</dbReference>
<dbReference type="Proteomes" id="UP000536509">
    <property type="component" value="Unassembled WGS sequence"/>
</dbReference>
<feature type="domain" description="LTD" evidence="3">
    <location>
        <begin position="1148"/>
        <end position="1305"/>
    </location>
</feature>
<dbReference type="InterPro" id="IPR007110">
    <property type="entry name" value="Ig-like_dom"/>
</dbReference>
<evidence type="ECO:0000313" key="5">
    <source>
        <dbReference type="Proteomes" id="UP000536509"/>
    </source>
</evidence>
<dbReference type="NCBIfam" id="NF012200">
    <property type="entry name" value="choice_anch_D"/>
    <property type="match status" value="2"/>
</dbReference>
<accession>A0A7Y3R6K6</accession>
<organism evidence="4 5">
    <name type="scientific">Flavobacterium rivulicola</name>
    <dbReference type="NCBI Taxonomy" id="2732161"/>
    <lineage>
        <taxon>Bacteria</taxon>
        <taxon>Pseudomonadati</taxon>
        <taxon>Bacteroidota</taxon>
        <taxon>Flavobacteriia</taxon>
        <taxon>Flavobacteriales</taxon>
        <taxon>Flavobacteriaceae</taxon>
        <taxon>Flavobacterium</taxon>
    </lineage>
</organism>
<evidence type="ECO:0000259" key="3">
    <source>
        <dbReference type="PROSITE" id="PS51841"/>
    </source>
</evidence>
<evidence type="ECO:0000256" key="1">
    <source>
        <dbReference type="SAM" id="SignalP"/>
    </source>
</evidence>
<dbReference type="PROSITE" id="PS50835">
    <property type="entry name" value="IG_LIKE"/>
    <property type="match status" value="1"/>
</dbReference>
<feature type="signal peptide" evidence="1">
    <location>
        <begin position="1"/>
        <end position="22"/>
    </location>
</feature>
<comment type="caution">
    <text evidence="4">The sequence shown here is derived from an EMBL/GenBank/DDBJ whole genome shotgun (WGS) entry which is preliminary data.</text>
</comment>
<reference evidence="4 5" key="1">
    <citation type="submission" date="2020-05" db="EMBL/GenBank/DDBJ databases">
        <title>Draft genome of Flavobacterium sp. IMCC34852.</title>
        <authorList>
            <person name="Song J."/>
            <person name="Cho J.-C."/>
        </authorList>
    </citation>
    <scope>NUCLEOTIDE SEQUENCE [LARGE SCALE GENOMIC DNA]</scope>
    <source>
        <strain evidence="4 5">IMCC34852</strain>
    </source>
</reference>
<dbReference type="SUPFAM" id="SSF81296">
    <property type="entry name" value="E set domains"/>
    <property type="match status" value="1"/>
</dbReference>
<dbReference type="RefSeq" id="WP_171221067.1">
    <property type="nucleotide sequence ID" value="NZ_CP121446.1"/>
</dbReference>
<evidence type="ECO:0000259" key="2">
    <source>
        <dbReference type="PROSITE" id="PS50835"/>
    </source>
</evidence>
<dbReference type="InterPro" id="IPR001322">
    <property type="entry name" value="Lamin_tail_dom"/>
</dbReference>
<dbReference type="NCBIfam" id="NF033708">
    <property type="entry name" value="T9SS_Cterm_ChiA"/>
    <property type="match status" value="1"/>
</dbReference>
<name>A0A7Y3R6K6_9FLAO</name>
<gene>
    <name evidence="4" type="ORF">HKT18_01405</name>
</gene>